<dbReference type="EMBL" id="CP009530">
    <property type="protein sequence ID" value="AKB59366.1"/>
    <property type="molecule type" value="Genomic_DNA"/>
</dbReference>
<dbReference type="InterPro" id="IPR003029">
    <property type="entry name" value="S1_domain"/>
</dbReference>
<dbReference type="PROSITE" id="PS50126">
    <property type="entry name" value="S1"/>
    <property type="match status" value="1"/>
</dbReference>
<dbReference type="InterPro" id="IPR024054">
    <property type="entry name" value="TIF2_asu_middle_sf"/>
</dbReference>
<keyword evidence="6" id="KW-0694">RNA-binding</keyword>
<evidence type="ECO:0000256" key="5">
    <source>
        <dbReference type="ARBA" id="ARBA00022540"/>
    </source>
</evidence>
<dbReference type="NCBIfam" id="NF003064">
    <property type="entry name" value="PRK03987.1-4"/>
    <property type="match status" value="1"/>
</dbReference>
<keyword evidence="5 11" id="KW-0396">Initiation factor</keyword>
<dbReference type="AlphaFoldDB" id="A0A0E3LR42"/>
<dbReference type="GO" id="GO:0043022">
    <property type="term" value="F:ribosome binding"/>
    <property type="evidence" value="ECO:0007669"/>
    <property type="project" value="TreeGrafter"/>
</dbReference>
<comment type="function">
    <text evidence="1">eIF-2 functions in the early steps of protein synthesis by forming a ternary complex with GTP and initiator tRNA.</text>
</comment>
<evidence type="ECO:0000256" key="3">
    <source>
        <dbReference type="ARBA" id="ARBA00011243"/>
    </source>
</evidence>
<dbReference type="SUPFAM" id="SSF110993">
    <property type="entry name" value="eIF-2-alpha, C-terminal domain"/>
    <property type="match status" value="1"/>
</dbReference>
<evidence type="ECO:0000313" key="12">
    <source>
        <dbReference type="Proteomes" id="UP000033079"/>
    </source>
</evidence>
<dbReference type="CDD" id="cd04452">
    <property type="entry name" value="S1_IF2_alpha"/>
    <property type="match status" value="1"/>
</dbReference>
<accession>A0A0E3LR42</accession>
<dbReference type="Gene3D" id="2.40.50.140">
    <property type="entry name" value="Nucleic acid-binding proteins"/>
    <property type="match status" value="1"/>
</dbReference>
<dbReference type="InterPro" id="IPR012340">
    <property type="entry name" value="NA-bd_OB-fold"/>
</dbReference>
<dbReference type="RefSeq" id="WP_048121627.1">
    <property type="nucleotide sequence ID" value="NZ_CP009530.1"/>
</dbReference>
<dbReference type="NCBIfam" id="NF003062">
    <property type="entry name" value="PRK03987.1-1"/>
    <property type="match status" value="1"/>
</dbReference>
<dbReference type="PANTHER" id="PTHR10602">
    <property type="entry name" value="EUKARYOTIC TRANSLATION INITIATION FACTOR 2 SUBUNIT 1"/>
    <property type="match status" value="1"/>
</dbReference>
<dbReference type="Pfam" id="PF07541">
    <property type="entry name" value="EIF_2_alpha"/>
    <property type="match status" value="1"/>
</dbReference>
<evidence type="ECO:0000256" key="2">
    <source>
        <dbReference type="ARBA" id="ARBA00007223"/>
    </source>
</evidence>
<dbReference type="SUPFAM" id="SSF116742">
    <property type="entry name" value="eIF2alpha middle domain-like"/>
    <property type="match status" value="1"/>
</dbReference>
<dbReference type="GO" id="GO:0003723">
    <property type="term" value="F:RNA binding"/>
    <property type="evidence" value="ECO:0007669"/>
    <property type="project" value="UniProtKB-KW"/>
</dbReference>
<dbReference type="InterPro" id="IPR044126">
    <property type="entry name" value="S1_IF2_alpha"/>
</dbReference>
<gene>
    <name evidence="11" type="ORF">MSBR2_2850</name>
</gene>
<dbReference type="InterPro" id="IPR011488">
    <property type="entry name" value="TIF_2_asu"/>
</dbReference>
<comment type="similarity">
    <text evidence="2">Belongs to the eIF-2-alpha family.</text>
</comment>
<dbReference type="SUPFAM" id="SSF50249">
    <property type="entry name" value="Nucleic acid-binding proteins"/>
    <property type="match status" value="1"/>
</dbReference>
<evidence type="ECO:0000256" key="4">
    <source>
        <dbReference type="ARBA" id="ARBA00013678"/>
    </source>
</evidence>
<evidence type="ECO:0000256" key="7">
    <source>
        <dbReference type="ARBA" id="ARBA00022917"/>
    </source>
</evidence>
<proteinExistence type="inferred from homology"/>
<dbReference type="Proteomes" id="UP000033079">
    <property type="component" value="Chromosome"/>
</dbReference>
<feature type="domain" description="S1 motif" evidence="10">
    <location>
        <begin position="10"/>
        <end position="81"/>
    </location>
</feature>
<dbReference type="PATRIC" id="fig|1434106.5.peg.3645"/>
<sequence>MGNDNWPEVGEFVVCTVKNVTDFGAYVELEEFGGREGFIHISEIKAGWVKYVRDYVREGQKIVCKVLNVDPSRGHIDLSLKDVNEHQRRAKIQEWKNEQKAAKWLQFVAEETNTDEDTLQALHEKLVEEFGSAYLAFEEAAIEGEKAFKGVKVNKKYLKSIIKIAGENIKLPFVDIAGYVDLTCTLPNGVEVIKQALSAANSVDDVDGKDIRLEISYTGAPRYRIKVIAPDYKKAESVLKKSAQIAVDTIAKLGGHGTFKRHIESAKA</sequence>
<dbReference type="Gene3D" id="1.10.150.190">
    <property type="entry name" value="Translation initiation factor 2, subunit 1, domain 2"/>
    <property type="match status" value="1"/>
</dbReference>
<dbReference type="Gene3D" id="3.30.70.1130">
    <property type="entry name" value="EIF_2_alpha"/>
    <property type="match status" value="1"/>
</dbReference>
<evidence type="ECO:0000256" key="6">
    <source>
        <dbReference type="ARBA" id="ARBA00022884"/>
    </source>
</evidence>
<dbReference type="InterPro" id="IPR024055">
    <property type="entry name" value="TIF2_asu_C"/>
</dbReference>
<dbReference type="KEGG" id="mbar:MSBR2_2850"/>
<dbReference type="SMART" id="SM00316">
    <property type="entry name" value="S1"/>
    <property type="match status" value="1"/>
</dbReference>
<evidence type="ECO:0000313" key="11">
    <source>
        <dbReference type="EMBL" id="AKB59366.1"/>
    </source>
</evidence>
<dbReference type="HOGENOM" id="CLU_033458_0_2_2"/>
<evidence type="ECO:0000256" key="1">
    <source>
        <dbReference type="ARBA" id="ARBA00003323"/>
    </source>
</evidence>
<dbReference type="GeneID" id="24846208"/>
<organism evidence="11 12">
    <name type="scientific">Methanosarcina barkeri 227</name>
    <dbReference type="NCBI Taxonomy" id="1434106"/>
    <lineage>
        <taxon>Archaea</taxon>
        <taxon>Methanobacteriati</taxon>
        <taxon>Methanobacteriota</taxon>
        <taxon>Stenosarchaea group</taxon>
        <taxon>Methanomicrobia</taxon>
        <taxon>Methanosarcinales</taxon>
        <taxon>Methanosarcinaceae</taxon>
        <taxon>Methanosarcina</taxon>
    </lineage>
</organism>
<reference evidence="11 12" key="1">
    <citation type="submission" date="2014-07" db="EMBL/GenBank/DDBJ databases">
        <title>Methanogenic archaea and the global carbon cycle.</title>
        <authorList>
            <person name="Henriksen J.R."/>
            <person name="Luke J."/>
            <person name="Reinhart S."/>
            <person name="Benedict M.N."/>
            <person name="Youngblut N.D."/>
            <person name="Metcalf M.E."/>
            <person name="Whitaker R.J."/>
            <person name="Metcalf W.W."/>
        </authorList>
    </citation>
    <scope>NUCLEOTIDE SEQUENCE [LARGE SCALE GENOMIC DNA]</scope>
    <source>
        <strain evidence="11 12">227</strain>
    </source>
</reference>
<evidence type="ECO:0000256" key="8">
    <source>
        <dbReference type="ARBA" id="ARBA00030860"/>
    </source>
</evidence>
<keyword evidence="7" id="KW-0648">Protein biosynthesis</keyword>
<comment type="subunit">
    <text evidence="3">Heterotrimer composed of an alpha, a beta and a gamma chain.</text>
</comment>
<name>A0A0E3LR42_METBA</name>
<dbReference type="Pfam" id="PF00575">
    <property type="entry name" value="S1"/>
    <property type="match status" value="1"/>
</dbReference>
<dbReference type="GO" id="GO:0003743">
    <property type="term" value="F:translation initiation factor activity"/>
    <property type="evidence" value="ECO:0007669"/>
    <property type="project" value="UniProtKB-KW"/>
</dbReference>
<dbReference type="FunFam" id="3.30.70.1130:FF:000002">
    <property type="entry name" value="Translation initiation factor 2 subunit alpha"/>
    <property type="match status" value="1"/>
</dbReference>
<evidence type="ECO:0000256" key="9">
    <source>
        <dbReference type="ARBA" id="ARBA00033333"/>
    </source>
</evidence>
<dbReference type="FunFam" id="1.10.150.190:FF:000006">
    <property type="entry name" value="Translation initiation factor 2 subunit alpha"/>
    <property type="match status" value="1"/>
</dbReference>
<dbReference type="FunFam" id="2.40.50.140:FF:000015">
    <property type="entry name" value="Eukaryotic translation initiation factor 2 subunit alpha"/>
    <property type="match status" value="1"/>
</dbReference>
<evidence type="ECO:0000259" key="10">
    <source>
        <dbReference type="PROSITE" id="PS50126"/>
    </source>
</evidence>
<protein>
    <recommendedName>
        <fullName evidence="4">Translation initiation factor 2 subunit alpha</fullName>
    </recommendedName>
    <alternativeName>
        <fullName evidence="8">aIF2-alpha</fullName>
    </alternativeName>
    <alternativeName>
        <fullName evidence="9">eIF-2-alpha</fullName>
    </alternativeName>
</protein>
<dbReference type="PANTHER" id="PTHR10602:SF0">
    <property type="entry name" value="EUKARYOTIC TRANSLATION INITIATION FACTOR 2 SUBUNIT 1"/>
    <property type="match status" value="1"/>
</dbReference>